<reference evidence="2" key="1">
    <citation type="submission" date="2023-10" db="EMBL/GenBank/DDBJ databases">
        <authorList>
            <person name="Chen Y."/>
            <person name="Shah S."/>
            <person name="Dougan E. K."/>
            <person name="Thang M."/>
            <person name="Chan C."/>
        </authorList>
    </citation>
    <scope>NUCLEOTIDE SEQUENCE [LARGE SCALE GENOMIC DNA]</scope>
</reference>
<evidence type="ECO:0000313" key="3">
    <source>
        <dbReference type="Proteomes" id="UP001189429"/>
    </source>
</evidence>
<dbReference type="PROSITE" id="PS50948">
    <property type="entry name" value="PAN"/>
    <property type="match status" value="1"/>
</dbReference>
<dbReference type="EMBL" id="CAUYUJ010000549">
    <property type="protein sequence ID" value="CAK0791247.1"/>
    <property type="molecule type" value="Genomic_DNA"/>
</dbReference>
<gene>
    <name evidence="2" type="ORF">PCOR1329_LOCUS2200</name>
</gene>
<evidence type="ECO:0000313" key="2">
    <source>
        <dbReference type="EMBL" id="CAK0791247.1"/>
    </source>
</evidence>
<name>A0ABN9PEC6_9DINO</name>
<dbReference type="InterPro" id="IPR003609">
    <property type="entry name" value="Pan_app"/>
</dbReference>
<evidence type="ECO:0000259" key="1">
    <source>
        <dbReference type="PROSITE" id="PS50948"/>
    </source>
</evidence>
<dbReference type="SUPFAM" id="SSF57414">
    <property type="entry name" value="Hairpin loop containing domain-like"/>
    <property type="match status" value="1"/>
</dbReference>
<feature type="domain" description="Apple" evidence="1">
    <location>
        <begin position="120"/>
        <end position="191"/>
    </location>
</feature>
<accession>A0ABN9PEC6</accession>
<dbReference type="SMART" id="SM00473">
    <property type="entry name" value="PAN_AP"/>
    <property type="match status" value="2"/>
</dbReference>
<dbReference type="Pfam" id="PF00024">
    <property type="entry name" value="PAN_1"/>
    <property type="match status" value="1"/>
</dbReference>
<protein>
    <recommendedName>
        <fullName evidence="1">Apple domain-containing protein</fullName>
    </recommendedName>
</protein>
<organism evidence="2 3">
    <name type="scientific">Prorocentrum cordatum</name>
    <dbReference type="NCBI Taxonomy" id="2364126"/>
    <lineage>
        <taxon>Eukaryota</taxon>
        <taxon>Sar</taxon>
        <taxon>Alveolata</taxon>
        <taxon>Dinophyceae</taxon>
        <taxon>Prorocentrales</taxon>
        <taxon>Prorocentraceae</taxon>
        <taxon>Prorocentrum</taxon>
    </lineage>
</organism>
<comment type="caution">
    <text evidence="2">The sequence shown here is derived from an EMBL/GenBank/DDBJ whole genome shotgun (WGS) entry which is preliminary data.</text>
</comment>
<sequence length="651" mass="69589">MAGSDGFCVEGECVLESVCTVYPIHFGEFCGIEGQGCQVMCTMASNGVCSSLSGWKDSNGNKINNLPDSTPCTTESSRAGTCYDGTCVDNDVVTIALPEGTDVIKEENVPYSTSVSVSGCVGYANRGWIGHADVAFWKEGKSLDNCNMQCLNAESCHSFTFNAVTGFCELWTMHHFVDDLAVVPGYDTFICHARAVGADFLDADVYHGADLLEPGVAARERSVDSGLTLTLCYKACITDPGCHVFVFAEVTGSCRLYPSEVSYSLWDMKQGYSTYILPCHGRGQVCPCSPSGTSKIRMPCQCDAASSPHHNECAVGQYCYDGERVPRPQAAAAVGRRLLGDARGHHHERRRNPYGHHDAVHVRGGRAGDITVDCSTSTKAHMESALAAWAADKHSVGVNKVIPSAVMSPFSPGTTLSWDLSYQLRLDDSSDLAGAQLWSDVHLPIAANLVKNLASTRSDLALSFRDNDVWLSRVWSVALTNPIDEEGACFSTNSNSRDEFGDSCEVYLSNPAWCGTYDDSDFTSASMCCGCGGGVDHEPQTPAPTPAPAPTPVPDCVDTDFGEVDAYGDGCESYSVSPQYYCGAFDVGRFDSMTMCCVCHAYRSPTLPPTPAPPPPSPWWDTGILDGAVSCRLSLLPLLAAAAACALHGQV</sequence>
<keyword evidence="3" id="KW-1185">Reference proteome</keyword>
<proteinExistence type="predicted"/>
<dbReference type="Proteomes" id="UP001189429">
    <property type="component" value="Unassembled WGS sequence"/>
</dbReference>